<feature type="domain" description="RRM" evidence="3">
    <location>
        <begin position="43"/>
        <end position="121"/>
    </location>
</feature>
<dbReference type="PROSITE" id="PS50102">
    <property type="entry name" value="RRM"/>
    <property type="match status" value="3"/>
</dbReference>
<dbReference type="InterPro" id="IPR035979">
    <property type="entry name" value="RBD_domain_sf"/>
</dbReference>
<dbReference type="GO" id="GO:0003723">
    <property type="term" value="F:RNA binding"/>
    <property type="evidence" value="ECO:0007669"/>
    <property type="project" value="UniProtKB-UniRule"/>
</dbReference>
<keyword evidence="1 2" id="KW-0694">RNA-binding</keyword>
<feature type="domain" description="RRM" evidence="3">
    <location>
        <begin position="123"/>
        <end position="205"/>
    </location>
</feature>
<evidence type="ECO:0000256" key="2">
    <source>
        <dbReference type="PROSITE-ProRule" id="PRU00176"/>
    </source>
</evidence>
<keyword evidence="5" id="KW-1185">Reference proteome</keyword>
<evidence type="ECO:0000259" key="3">
    <source>
        <dbReference type="PROSITE" id="PS50102"/>
    </source>
</evidence>
<reference evidence="4 5" key="1">
    <citation type="journal article" date="2024" name="BMC Genomics">
        <title>De novo assembly and annotation of Popillia japonica's genome with initial clues to its potential as an invasive pest.</title>
        <authorList>
            <person name="Cucini C."/>
            <person name="Boschi S."/>
            <person name="Funari R."/>
            <person name="Cardaioli E."/>
            <person name="Iannotti N."/>
            <person name="Marturano G."/>
            <person name="Paoli F."/>
            <person name="Bruttini M."/>
            <person name="Carapelli A."/>
            <person name="Frati F."/>
            <person name="Nardi F."/>
        </authorList>
    </citation>
    <scope>NUCLEOTIDE SEQUENCE [LARGE SCALE GENOMIC DNA]</scope>
    <source>
        <strain evidence="4">DMR45628</strain>
    </source>
</reference>
<dbReference type="SMART" id="SM00360">
    <property type="entry name" value="RRM"/>
    <property type="match status" value="3"/>
</dbReference>
<evidence type="ECO:0000313" key="5">
    <source>
        <dbReference type="Proteomes" id="UP001458880"/>
    </source>
</evidence>
<feature type="domain" description="RRM" evidence="3">
    <location>
        <begin position="218"/>
        <end position="289"/>
    </location>
</feature>
<dbReference type="Proteomes" id="UP001458880">
    <property type="component" value="Unassembled WGS sequence"/>
</dbReference>
<dbReference type="InterPro" id="IPR000504">
    <property type="entry name" value="RRM_dom"/>
</dbReference>
<evidence type="ECO:0000256" key="1">
    <source>
        <dbReference type="ARBA" id="ARBA00022884"/>
    </source>
</evidence>
<accession>A0AAW1NAY3</accession>
<dbReference type="SUPFAM" id="SSF54928">
    <property type="entry name" value="RNA-binding domain, RBD"/>
    <property type="match status" value="2"/>
</dbReference>
<protein>
    <submittedName>
        <fullName evidence="4">RNA recognition motif</fullName>
    </submittedName>
</protein>
<dbReference type="PANTHER" id="PTHR21245">
    <property type="entry name" value="HETEROGENEOUS NUCLEAR RIBONUCLEOPROTEIN"/>
    <property type="match status" value="1"/>
</dbReference>
<evidence type="ECO:0000313" key="4">
    <source>
        <dbReference type="EMBL" id="KAK9758902.1"/>
    </source>
</evidence>
<comment type="caution">
    <text evidence="4">The sequence shown here is derived from an EMBL/GenBank/DDBJ whole genome shotgun (WGS) entry which is preliminary data.</text>
</comment>
<dbReference type="Pfam" id="PF00076">
    <property type="entry name" value="RRM_1"/>
    <property type="match status" value="3"/>
</dbReference>
<sequence>MENSRMHNRCVKLMEESEYVIVQNNNLRTYYRPNSCRVPQQGSEVYIGNLPRDMFEDELVPIFKAQGTICNMRLVISHDGFNCGFCFVQYYVPHHAQRALLNINGLEIKPGHRVTAKNAIEARRVYIGGLPRNKTFVEVWAMLEKYVTGIQNVVMFPDKHVPYYNRGFAFVNFTTRRDATEAMKKLCRGELYMWGRNITINWAIPQIDTNPAVMTRVKVLFIRNLGFNITVADLERFLERFAGSIAKIRQIDDYAFVHFNTRHAAELCFEAIAGKVLGGSIIEVTWARPRFYKNLCELVRAARANRFL</sequence>
<dbReference type="AlphaFoldDB" id="A0AAW1NAY3"/>
<dbReference type="InterPro" id="IPR012677">
    <property type="entry name" value="Nucleotide-bd_a/b_plait_sf"/>
</dbReference>
<proteinExistence type="predicted"/>
<dbReference type="EMBL" id="JASPKY010000003">
    <property type="protein sequence ID" value="KAK9758902.1"/>
    <property type="molecule type" value="Genomic_DNA"/>
</dbReference>
<dbReference type="Gene3D" id="3.30.70.330">
    <property type="match status" value="3"/>
</dbReference>
<gene>
    <name evidence="4" type="ORF">QE152_g563</name>
</gene>
<organism evidence="4 5">
    <name type="scientific">Popillia japonica</name>
    <name type="common">Japanese beetle</name>
    <dbReference type="NCBI Taxonomy" id="7064"/>
    <lineage>
        <taxon>Eukaryota</taxon>
        <taxon>Metazoa</taxon>
        <taxon>Ecdysozoa</taxon>
        <taxon>Arthropoda</taxon>
        <taxon>Hexapoda</taxon>
        <taxon>Insecta</taxon>
        <taxon>Pterygota</taxon>
        <taxon>Neoptera</taxon>
        <taxon>Endopterygota</taxon>
        <taxon>Coleoptera</taxon>
        <taxon>Polyphaga</taxon>
        <taxon>Scarabaeiformia</taxon>
        <taxon>Scarabaeidae</taxon>
        <taxon>Rutelinae</taxon>
        <taxon>Popillia</taxon>
    </lineage>
</organism>
<name>A0AAW1NAY3_POPJA</name>